<proteinExistence type="inferred from homology"/>
<keyword evidence="3" id="KW-0720">Serine protease</keyword>
<dbReference type="Pfam" id="PF00089">
    <property type="entry name" value="Trypsin"/>
    <property type="match status" value="1"/>
</dbReference>
<feature type="region of interest" description="Disordered" evidence="4">
    <location>
        <begin position="70"/>
        <end position="96"/>
    </location>
</feature>
<organism evidence="7 8">
    <name type="scientific">Chironomus riparius</name>
    <dbReference type="NCBI Taxonomy" id="315576"/>
    <lineage>
        <taxon>Eukaryota</taxon>
        <taxon>Metazoa</taxon>
        <taxon>Ecdysozoa</taxon>
        <taxon>Arthropoda</taxon>
        <taxon>Hexapoda</taxon>
        <taxon>Insecta</taxon>
        <taxon>Pterygota</taxon>
        <taxon>Neoptera</taxon>
        <taxon>Endopterygota</taxon>
        <taxon>Diptera</taxon>
        <taxon>Nematocera</taxon>
        <taxon>Chironomoidea</taxon>
        <taxon>Chironomidae</taxon>
        <taxon>Chironominae</taxon>
        <taxon>Chironomus</taxon>
    </lineage>
</organism>
<protein>
    <recommendedName>
        <fullName evidence="6">Peptidase S1 domain-containing protein</fullName>
    </recommendedName>
</protein>
<sequence length="370" mass="42221">MLLWHFYSLFIIFCLHKFTYSQSAIECPQRQCRLAFMCWLEGGNAVQGCGYNSWLYSCCMKGSAQQQSSTKISQLSKRKRQNDERNVQKKLSKRRYDTSEAHLVTQPNCGIPRTPSNTLQKRIIGGRPAYFAEFPWQTHIRIKEFQCGGALVSRRFIVTAGHCISRAKLRDIVVYLGELDTQDSGFVFEPLPAEKHTVIQKFIHPKFRFRLTQPDRFDVAVMKLKKAAGYKTHILPICLPTVPFDITGKWGNISGWGKISQEHGHTGTNILRTAAVPIISKSECIKWHQKKNIVVELFDEQFCAGYKNKTIDACLGDSGGPLTIVQNGRYYLLGITSAGFDCARPLQPGIYHNVQKTYKWIQNIIYKNNN</sequence>
<feature type="domain" description="Peptidase S1" evidence="6">
    <location>
        <begin position="123"/>
        <end position="366"/>
    </location>
</feature>
<keyword evidence="1" id="KW-1015">Disulfide bond</keyword>
<feature type="signal peptide" evidence="5">
    <location>
        <begin position="1"/>
        <end position="21"/>
    </location>
</feature>
<keyword evidence="5" id="KW-0732">Signal</keyword>
<keyword evidence="3" id="KW-0645">Protease</keyword>
<keyword evidence="3" id="KW-0378">Hydrolase</keyword>
<evidence type="ECO:0000256" key="3">
    <source>
        <dbReference type="RuleBase" id="RU363034"/>
    </source>
</evidence>
<dbReference type="PANTHER" id="PTHR24252">
    <property type="entry name" value="ACROSIN-RELATED"/>
    <property type="match status" value="1"/>
</dbReference>
<comment type="similarity">
    <text evidence="2">Belongs to the peptidase S1 family. CLIP subfamily.</text>
</comment>
<name>A0A9N9RYZ4_9DIPT</name>
<dbReference type="CDD" id="cd00190">
    <property type="entry name" value="Tryp_SPc"/>
    <property type="match status" value="1"/>
</dbReference>
<evidence type="ECO:0000313" key="8">
    <source>
        <dbReference type="Proteomes" id="UP001153620"/>
    </source>
</evidence>
<dbReference type="PROSITE" id="PS50240">
    <property type="entry name" value="TRYPSIN_DOM"/>
    <property type="match status" value="1"/>
</dbReference>
<gene>
    <name evidence="7" type="ORF">CHIRRI_LOCUS8037</name>
</gene>
<accession>A0A9N9RYZ4</accession>
<dbReference type="FunFam" id="2.40.10.10:FF:000072">
    <property type="entry name" value="CLIP-domain serine protease"/>
    <property type="match status" value="1"/>
</dbReference>
<dbReference type="Proteomes" id="UP001153620">
    <property type="component" value="Chromosome 2"/>
</dbReference>
<dbReference type="AlphaFoldDB" id="A0A9N9RYZ4"/>
<feature type="chain" id="PRO_5040292358" description="Peptidase S1 domain-containing protein" evidence="5">
    <location>
        <begin position="22"/>
        <end position="370"/>
    </location>
</feature>
<dbReference type="GO" id="GO:0006508">
    <property type="term" value="P:proteolysis"/>
    <property type="evidence" value="ECO:0007669"/>
    <property type="project" value="UniProtKB-KW"/>
</dbReference>
<dbReference type="EMBL" id="OU895878">
    <property type="protein sequence ID" value="CAG9805160.1"/>
    <property type="molecule type" value="Genomic_DNA"/>
</dbReference>
<dbReference type="SUPFAM" id="SSF50494">
    <property type="entry name" value="Trypsin-like serine proteases"/>
    <property type="match status" value="1"/>
</dbReference>
<dbReference type="InterPro" id="IPR001314">
    <property type="entry name" value="Peptidase_S1A"/>
</dbReference>
<dbReference type="InterPro" id="IPR033116">
    <property type="entry name" value="TRYPSIN_SER"/>
</dbReference>
<dbReference type="InterPro" id="IPR009003">
    <property type="entry name" value="Peptidase_S1_PA"/>
</dbReference>
<reference evidence="7" key="1">
    <citation type="submission" date="2022-01" db="EMBL/GenBank/DDBJ databases">
        <authorList>
            <person name="King R."/>
        </authorList>
    </citation>
    <scope>NUCLEOTIDE SEQUENCE</scope>
</reference>
<dbReference type="GO" id="GO:0004252">
    <property type="term" value="F:serine-type endopeptidase activity"/>
    <property type="evidence" value="ECO:0007669"/>
    <property type="project" value="InterPro"/>
</dbReference>
<evidence type="ECO:0000256" key="1">
    <source>
        <dbReference type="ARBA" id="ARBA00023157"/>
    </source>
</evidence>
<dbReference type="PANTHER" id="PTHR24252:SF7">
    <property type="entry name" value="HYALIN"/>
    <property type="match status" value="1"/>
</dbReference>
<evidence type="ECO:0000256" key="4">
    <source>
        <dbReference type="SAM" id="MobiDB-lite"/>
    </source>
</evidence>
<dbReference type="PROSITE" id="PS00134">
    <property type="entry name" value="TRYPSIN_HIS"/>
    <property type="match status" value="1"/>
</dbReference>
<dbReference type="PRINTS" id="PR00722">
    <property type="entry name" value="CHYMOTRYPSIN"/>
</dbReference>
<reference evidence="7" key="2">
    <citation type="submission" date="2022-10" db="EMBL/GenBank/DDBJ databases">
        <authorList>
            <consortium name="ENA_rothamsted_submissions"/>
            <consortium name="culmorum"/>
            <person name="King R."/>
        </authorList>
    </citation>
    <scope>NUCLEOTIDE SEQUENCE</scope>
</reference>
<dbReference type="PROSITE" id="PS00135">
    <property type="entry name" value="TRYPSIN_SER"/>
    <property type="match status" value="1"/>
</dbReference>
<dbReference type="SMART" id="SM00020">
    <property type="entry name" value="Tryp_SPc"/>
    <property type="match status" value="1"/>
</dbReference>
<dbReference type="OrthoDB" id="6407006at2759"/>
<dbReference type="InterPro" id="IPR001254">
    <property type="entry name" value="Trypsin_dom"/>
</dbReference>
<evidence type="ECO:0000256" key="5">
    <source>
        <dbReference type="SAM" id="SignalP"/>
    </source>
</evidence>
<evidence type="ECO:0000313" key="7">
    <source>
        <dbReference type="EMBL" id="CAG9805160.1"/>
    </source>
</evidence>
<dbReference type="InterPro" id="IPR018114">
    <property type="entry name" value="TRYPSIN_HIS"/>
</dbReference>
<evidence type="ECO:0000256" key="2">
    <source>
        <dbReference type="ARBA" id="ARBA00024195"/>
    </source>
</evidence>
<dbReference type="Gene3D" id="2.40.10.10">
    <property type="entry name" value="Trypsin-like serine proteases"/>
    <property type="match status" value="1"/>
</dbReference>
<keyword evidence="8" id="KW-1185">Reference proteome</keyword>
<evidence type="ECO:0000259" key="6">
    <source>
        <dbReference type="PROSITE" id="PS50240"/>
    </source>
</evidence>
<dbReference type="InterPro" id="IPR043504">
    <property type="entry name" value="Peptidase_S1_PA_chymotrypsin"/>
</dbReference>